<evidence type="ECO:0000313" key="1">
    <source>
        <dbReference type="EMBL" id="KAI5659650.1"/>
    </source>
</evidence>
<proteinExistence type="predicted"/>
<reference evidence="2" key="1">
    <citation type="journal article" date="2023" name="Nat. Plants">
        <title>Single-cell RNA sequencing provides a high-resolution roadmap for understanding the multicellular compartmentation of specialized metabolism.</title>
        <authorList>
            <person name="Sun S."/>
            <person name="Shen X."/>
            <person name="Li Y."/>
            <person name="Li Y."/>
            <person name="Wang S."/>
            <person name="Li R."/>
            <person name="Zhang H."/>
            <person name="Shen G."/>
            <person name="Guo B."/>
            <person name="Wei J."/>
            <person name="Xu J."/>
            <person name="St-Pierre B."/>
            <person name="Chen S."/>
            <person name="Sun C."/>
        </authorList>
    </citation>
    <scope>NUCLEOTIDE SEQUENCE [LARGE SCALE GENOMIC DNA]</scope>
</reference>
<dbReference type="EMBL" id="CM044706">
    <property type="protein sequence ID" value="KAI5659650.1"/>
    <property type="molecule type" value="Genomic_DNA"/>
</dbReference>
<keyword evidence="2" id="KW-1185">Reference proteome</keyword>
<accession>A0ACC0AFK1</accession>
<dbReference type="Proteomes" id="UP001060085">
    <property type="component" value="Linkage Group LG06"/>
</dbReference>
<name>A0ACC0AFK1_CATRO</name>
<gene>
    <name evidence="1" type="ORF">M9H77_28443</name>
</gene>
<sequence>MTGVGDDDDLGPVTDRIGRVHGRTVTASSRGTRGQHSTYDLSATLTLLAPSFLHGTSAPGSSTQPPTVPFRFRPPLQPYVSHNPVPYEAYGSPHLPSHPQTQYMIPTYMLPLYDLAYHIDLQPRSLNWSLVVT</sequence>
<evidence type="ECO:0000313" key="2">
    <source>
        <dbReference type="Proteomes" id="UP001060085"/>
    </source>
</evidence>
<comment type="caution">
    <text evidence="1">The sequence shown here is derived from an EMBL/GenBank/DDBJ whole genome shotgun (WGS) entry which is preliminary data.</text>
</comment>
<protein>
    <submittedName>
        <fullName evidence="1">Uncharacterized protein</fullName>
    </submittedName>
</protein>
<organism evidence="1 2">
    <name type="scientific">Catharanthus roseus</name>
    <name type="common">Madagascar periwinkle</name>
    <name type="synonym">Vinca rosea</name>
    <dbReference type="NCBI Taxonomy" id="4058"/>
    <lineage>
        <taxon>Eukaryota</taxon>
        <taxon>Viridiplantae</taxon>
        <taxon>Streptophyta</taxon>
        <taxon>Embryophyta</taxon>
        <taxon>Tracheophyta</taxon>
        <taxon>Spermatophyta</taxon>
        <taxon>Magnoliopsida</taxon>
        <taxon>eudicotyledons</taxon>
        <taxon>Gunneridae</taxon>
        <taxon>Pentapetalae</taxon>
        <taxon>asterids</taxon>
        <taxon>lamiids</taxon>
        <taxon>Gentianales</taxon>
        <taxon>Apocynaceae</taxon>
        <taxon>Rauvolfioideae</taxon>
        <taxon>Vinceae</taxon>
        <taxon>Catharanthinae</taxon>
        <taxon>Catharanthus</taxon>
    </lineage>
</organism>